<sequence>MQGDDGALDDLATAMADADRGGSLYAAADLLIQLALERAEPDKVMRVLSGVRPRTWLRLDVEFRRWSHPSDRWPLIFDAAWDGSDSVALLLTACSGNGRLRQRAVNAPLMVSDQQLLPMLLIRSADWAEPVRVDATRALASALDAADTDALMRAAGVAMAMRDWRRGDNAVAAVAEAFRKLSPGTLAAARKSDDLPVRRLAYRVWLEPGRADSAAVVEAALAEHDNICQSLCVDAAIRAAAGDRRRDTLERLLGARFARVRGEALAGLVQIGHPEAGESLLPDRSAAVRATAQWAMRRAGLDSGDRYREMLLSVDDSQLRGVLAGLGECGTTDDAERVCGYLGHDRPRVRAEAVRAVRRLGGPLDRIAGMITDPAPIVVREVLAALRGQPGLPPTDLLWNLLSADQPPHVRRAAFSLLVSRDTWTRIAADLGGVVDPDEKLRAHARSDLTGWLDHEASTTYQKPHPSTVDHLGALIDAAAHGIGASEAHALRWHLGLSS</sequence>
<comment type="caution">
    <text evidence="1">The sequence shown here is derived from an EMBL/GenBank/DDBJ whole genome shotgun (WGS) entry which is preliminary data.</text>
</comment>
<organism evidence="1 2">
    <name type="scientific">Mycolicibacterium conceptionense</name>
    <dbReference type="NCBI Taxonomy" id="451644"/>
    <lineage>
        <taxon>Bacteria</taxon>
        <taxon>Bacillati</taxon>
        <taxon>Actinomycetota</taxon>
        <taxon>Actinomycetes</taxon>
        <taxon>Mycobacteriales</taxon>
        <taxon>Mycobacteriaceae</taxon>
        <taxon>Mycolicibacterium</taxon>
    </lineage>
</organism>
<dbReference type="AlphaFoldDB" id="A0A0J8UIL7"/>
<dbReference type="Gene3D" id="1.25.10.10">
    <property type="entry name" value="Leucine-rich Repeat Variant"/>
    <property type="match status" value="1"/>
</dbReference>
<dbReference type="InterPro" id="IPR011989">
    <property type="entry name" value="ARM-like"/>
</dbReference>
<proteinExistence type="predicted"/>
<gene>
    <name evidence="1" type="ORF">ACT17_00580</name>
</gene>
<dbReference type="EMBL" id="LFOD01000001">
    <property type="protein sequence ID" value="KMV20225.1"/>
    <property type="molecule type" value="Genomic_DNA"/>
</dbReference>
<protein>
    <recommendedName>
        <fullName evidence="3">HEAT repeat protein</fullName>
    </recommendedName>
</protein>
<dbReference type="Proteomes" id="UP000037594">
    <property type="component" value="Unassembled WGS sequence"/>
</dbReference>
<dbReference type="PATRIC" id="fig|451644.5.peg.117"/>
<evidence type="ECO:0000313" key="2">
    <source>
        <dbReference type="Proteomes" id="UP000037594"/>
    </source>
</evidence>
<dbReference type="RefSeq" id="WP_019345161.1">
    <property type="nucleotide sequence ID" value="NZ_AGSZ01000242.1"/>
</dbReference>
<reference evidence="1 2" key="1">
    <citation type="submission" date="2015-06" db="EMBL/GenBank/DDBJ databases">
        <title>Genome sequence of Mycobacterium conceptionense strain MLE.</title>
        <authorList>
            <person name="Greninger A.L."/>
            <person name="Cunningham G."/>
            <person name="Chiu C.Y."/>
            <person name="Miller S."/>
        </authorList>
    </citation>
    <scope>NUCLEOTIDE SEQUENCE [LARGE SCALE GENOMIC DNA]</scope>
    <source>
        <strain evidence="1 2">MLE</strain>
    </source>
</reference>
<accession>A0A0J8UIL7</accession>
<evidence type="ECO:0000313" key="1">
    <source>
        <dbReference type="EMBL" id="KMV20225.1"/>
    </source>
</evidence>
<dbReference type="OrthoDB" id="3374146at2"/>
<dbReference type="InterPro" id="IPR016024">
    <property type="entry name" value="ARM-type_fold"/>
</dbReference>
<evidence type="ECO:0008006" key="3">
    <source>
        <dbReference type="Google" id="ProtNLM"/>
    </source>
</evidence>
<name>A0A0J8UIL7_9MYCO</name>
<dbReference type="SUPFAM" id="SSF48371">
    <property type="entry name" value="ARM repeat"/>
    <property type="match status" value="1"/>
</dbReference>